<gene>
    <name evidence="3" type="ORF">B0H66DRAFT_531074</name>
</gene>
<dbReference type="Proteomes" id="UP001283341">
    <property type="component" value="Unassembled WGS sequence"/>
</dbReference>
<protein>
    <submittedName>
        <fullName evidence="3">Uncharacterized protein</fullName>
    </submittedName>
</protein>
<keyword evidence="4" id="KW-1185">Reference proteome</keyword>
<keyword evidence="2" id="KW-0472">Membrane</keyword>
<accession>A0AAE0IB64</accession>
<evidence type="ECO:0000313" key="3">
    <source>
        <dbReference type="EMBL" id="KAK3321704.1"/>
    </source>
</evidence>
<organism evidence="3 4">
    <name type="scientific">Apodospora peruviana</name>
    <dbReference type="NCBI Taxonomy" id="516989"/>
    <lineage>
        <taxon>Eukaryota</taxon>
        <taxon>Fungi</taxon>
        <taxon>Dikarya</taxon>
        <taxon>Ascomycota</taxon>
        <taxon>Pezizomycotina</taxon>
        <taxon>Sordariomycetes</taxon>
        <taxon>Sordariomycetidae</taxon>
        <taxon>Sordariales</taxon>
        <taxon>Lasiosphaeriaceae</taxon>
        <taxon>Apodospora</taxon>
    </lineage>
</organism>
<feature type="region of interest" description="Disordered" evidence="1">
    <location>
        <begin position="1"/>
        <end position="115"/>
    </location>
</feature>
<comment type="caution">
    <text evidence="3">The sequence shown here is derived from an EMBL/GenBank/DDBJ whole genome shotgun (WGS) entry which is preliminary data.</text>
</comment>
<feature type="transmembrane region" description="Helical" evidence="2">
    <location>
        <begin position="176"/>
        <end position="199"/>
    </location>
</feature>
<proteinExistence type="predicted"/>
<dbReference type="EMBL" id="JAUEDM010000003">
    <property type="protein sequence ID" value="KAK3321704.1"/>
    <property type="molecule type" value="Genomic_DNA"/>
</dbReference>
<evidence type="ECO:0000256" key="1">
    <source>
        <dbReference type="SAM" id="MobiDB-lite"/>
    </source>
</evidence>
<keyword evidence="2" id="KW-1133">Transmembrane helix</keyword>
<feature type="transmembrane region" description="Helical" evidence="2">
    <location>
        <begin position="219"/>
        <end position="239"/>
    </location>
</feature>
<evidence type="ECO:0000313" key="4">
    <source>
        <dbReference type="Proteomes" id="UP001283341"/>
    </source>
</evidence>
<feature type="transmembrane region" description="Helical" evidence="2">
    <location>
        <begin position="127"/>
        <end position="146"/>
    </location>
</feature>
<reference evidence="3" key="2">
    <citation type="submission" date="2023-06" db="EMBL/GenBank/DDBJ databases">
        <authorList>
            <consortium name="Lawrence Berkeley National Laboratory"/>
            <person name="Haridas S."/>
            <person name="Hensen N."/>
            <person name="Bonometti L."/>
            <person name="Westerberg I."/>
            <person name="Brannstrom I.O."/>
            <person name="Guillou S."/>
            <person name="Cros-Aarteil S."/>
            <person name="Calhoun S."/>
            <person name="Kuo A."/>
            <person name="Mondo S."/>
            <person name="Pangilinan J."/>
            <person name="Riley R."/>
            <person name="Labutti K."/>
            <person name="Andreopoulos B."/>
            <person name="Lipzen A."/>
            <person name="Chen C."/>
            <person name="Yanf M."/>
            <person name="Daum C."/>
            <person name="Ng V."/>
            <person name="Clum A."/>
            <person name="Steindorff A."/>
            <person name="Ohm R."/>
            <person name="Martin F."/>
            <person name="Silar P."/>
            <person name="Natvig D."/>
            <person name="Lalanne C."/>
            <person name="Gautier V."/>
            <person name="Ament-Velasquez S.L."/>
            <person name="Kruys A."/>
            <person name="Hutchinson M.I."/>
            <person name="Powell A.J."/>
            <person name="Barry K."/>
            <person name="Miller A.N."/>
            <person name="Grigoriev I.V."/>
            <person name="Debuchy R."/>
            <person name="Gladieux P."/>
            <person name="Thoren M.H."/>
            <person name="Johannesson H."/>
        </authorList>
    </citation>
    <scope>NUCLEOTIDE SEQUENCE</scope>
    <source>
        <strain evidence="3">CBS 118394</strain>
    </source>
</reference>
<feature type="compositionally biased region" description="Basic and acidic residues" evidence="1">
    <location>
        <begin position="24"/>
        <end position="40"/>
    </location>
</feature>
<feature type="compositionally biased region" description="Polar residues" evidence="1">
    <location>
        <begin position="80"/>
        <end position="92"/>
    </location>
</feature>
<feature type="region of interest" description="Disordered" evidence="1">
    <location>
        <begin position="255"/>
        <end position="278"/>
    </location>
</feature>
<name>A0AAE0IB64_9PEZI</name>
<dbReference type="AlphaFoldDB" id="A0AAE0IB64"/>
<sequence length="278" mass="30522">MLNYPTGRQSGVVLPPPRSSADSAIRRSSENRDTQPDRILPRSGSGASLNNTGRGRGPRDQSDTTVARRSQSLHRQLRRTTSLASRCSSSANPFPPSIPPDRSQKSALVPTRKQRRFKVGNEDTDPIGLLFFAMPLGVLTFLWMGLQEWVNVVDATNAASTDKAGSRRRRMKRGQVIRALVVRSVVFSYAVACPVLLTLGPGGLMTKSKSYKHFLAESVAMGLAGIIAMLTLFFIVDGLDRLRVMRSNLLERSKKDSDLESRASSSPIRGPRPVHIRA</sequence>
<reference evidence="3" key="1">
    <citation type="journal article" date="2023" name="Mol. Phylogenet. Evol.">
        <title>Genome-scale phylogeny and comparative genomics of the fungal order Sordariales.</title>
        <authorList>
            <person name="Hensen N."/>
            <person name="Bonometti L."/>
            <person name="Westerberg I."/>
            <person name="Brannstrom I.O."/>
            <person name="Guillou S."/>
            <person name="Cros-Aarteil S."/>
            <person name="Calhoun S."/>
            <person name="Haridas S."/>
            <person name="Kuo A."/>
            <person name="Mondo S."/>
            <person name="Pangilinan J."/>
            <person name="Riley R."/>
            <person name="LaButti K."/>
            <person name="Andreopoulos B."/>
            <person name="Lipzen A."/>
            <person name="Chen C."/>
            <person name="Yan M."/>
            <person name="Daum C."/>
            <person name="Ng V."/>
            <person name="Clum A."/>
            <person name="Steindorff A."/>
            <person name="Ohm R.A."/>
            <person name="Martin F."/>
            <person name="Silar P."/>
            <person name="Natvig D.O."/>
            <person name="Lalanne C."/>
            <person name="Gautier V."/>
            <person name="Ament-Velasquez S.L."/>
            <person name="Kruys A."/>
            <person name="Hutchinson M.I."/>
            <person name="Powell A.J."/>
            <person name="Barry K."/>
            <person name="Miller A.N."/>
            <person name="Grigoriev I.V."/>
            <person name="Debuchy R."/>
            <person name="Gladieux P."/>
            <person name="Hiltunen Thoren M."/>
            <person name="Johannesson H."/>
        </authorList>
    </citation>
    <scope>NUCLEOTIDE SEQUENCE</scope>
    <source>
        <strain evidence="3">CBS 118394</strain>
    </source>
</reference>
<keyword evidence="2" id="KW-0812">Transmembrane</keyword>
<evidence type="ECO:0000256" key="2">
    <source>
        <dbReference type="SAM" id="Phobius"/>
    </source>
</evidence>